<dbReference type="EMBL" id="ML996567">
    <property type="protein sequence ID" value="KAF2761283.1"/>
    <property type="molecule type" value="Genomic_DNA"/>
</dbReference>
<evidence type="ECO:0008006" key="4">
    <source>
        <dbReference type="Google" id="ProtNLM"/>
    </source>
</evidence>
<dbReference type="OrthoDB" id="2100128at2759"/>
<feature type="region of interest" description="Disordered" evidence="1">
    <location>
        <begin position="99"/>
        <end position="136"/>
    </location>
</feature>
<dbReference type="AlphaFoldDB" id="A0A6A6WEY4"/>
<evidence type="ECO:0000313" key="2">
    <source>
        <dbReference type="EMBL" id="KAF2761283.1"/>
    </source>
</evidence>
<feature type="compositionally biased region" description="Low complexity" evidence="1">
    <location>
        <begin position="1"/>
        <end position="13"/>
    </location>
</feature>
<proteinExistence type="predicted"/>
<protein>
    <recommendedName>
        <fullName evidence="4">CSN8/PSMD8/EIF3K domain-containing protein</fullName>
    </recommendedName>
</protein>
<feature type="compositionally biased region" description="Polar residues" evidence="1">
    <location>
        <begin position="124"/>
        <end position="135"/>
    </location>
</feature>
<name>A0A6A6WEY4_9PEZI</name>
<feature type="compositionally biased region" description="Low complexity" evidence="1">
    <location>
        <begin position="99"/>
        <end position="123"/>
    </location>
</feature>
<dbReference type="GeneID" id="54484528"/>
<reference evidence="2" key="1">
    <citation type="journal article" date="2020" name="Stud. Mycol.">
        <title>101 Dothideomycetes genomes: a test case for predicting lifestyles and emergence of pathogens.</title>
        <authorList>
            <person name="Haridas S."/>
            <person name="Albert R."/>
            <person name="Binder M."/>
            <person name="Bloem J."/>
            <person name="Labutti K."/>
            <person name="Salamov A."/>
            <person name="Andreopoulos B."/>
            <person name="Baker S."/>
            <person name="Barry K."/>
            <person name="Bills G."/>
            <person name="Bluhm B."/>
            <person name="Cannon C."/>
            <person name="Castanera R."/>
            <person name="Culley D."/>
            <person name="Daum C."/>
            <person name="Ezra D."/>
            <person name="Gonzalez J."/>
            <person name="Henrissat B."/>
            <person name="Kuo A."/>
            <person name="Liang C."/>
            <person name="Lipzen A."/>
            <person name="Lutzoni F."/>
            <person name="Magnuson J."/>
            <person name="Mondo S."/>
            <person name="Nolan M."/>
            <person name="Ohm R."/>
            <person name="Pangilinan J."/>
            <person name="Park H.-J."/>
            <person name="Ramirez L."/>
            <person name="Alfaro M."/>
            <person name="Sun H."/>
            <person name="Tritt A."/>
            <person name="Yoshinaga Y."/>
            <person name="Zwiers L.-H."/>
            <person name="Turgeon B."/>
            <person name="Goodwin S."/>
            <person name="Spatafora J."/>
            <person name="Crous P."/>
            <person name="Grigoriev I."/>
        </authorList>
    </citation>
    <scope>NUCLEOTIDE SEQUENCE</scope>
    <source>
        <strain evidence="2">CBS 121739</strain>
    </source>
</reference>
<keyword evidence="3" id="KW-1185">Reference proteome</keyword>
<dbReference type="PANTHER" id="PTHR39398">
    <property type="entry name" value="YALI0F14311P"/>
    <property type="match status" value="1"/>
</dbReference>
<sequence>MAAQQRPSGRRGPPSGGGSRWREFSQLNRLKPVVTDPLEEYGLPSKGETRLHTFNKQEEFYKTIVTRYMQLCAESGGGDELTNLFAAISLVPVEDTGESESSGISACSSSSSVTSSRPVSAHSNTTTFSMSSRQEPQGKRTLTVELNMILSAMRKLREAIVASHRVDNFAQRAYIFIIHASILVQSFESYHPALLYLLKHIHPRSPLSEPELHEFAGYYILDQACRLSDITAAHATRIEYQYRDRRVEGVLRALTTDNWVRFWKLRRAIDGYQAKLLAPAEDRMRLHVLKCFGRSYISVEKPFVERSVEATWDELVGQGVGWQLDESTNKVVIRRPKAK</sequence>
<evidence type="ECO:0000313" key="3">
    <source>
        <dbReference type="Proteomes" id="UP000799437"/>
    </source>
</evidence>
<dbReference type="RefSeq" id="XP_033603734.1">
    <property type="nucleotide sequence ID" value="XM_033743474.1"/>
</dbReference>
<evidence type="ECO:0000256" key="1">
    <source>
        <dbReference type="SAM" id="MobiDB-lite"/>
    </source>
</evidence>
<gene>
    <name evidence="2" type="ORF">EJ05DRAFT_473812</name>
</gene>
<dbReference type="PANTHER" id="PTHR39398:SF1">
    <property type="entry name" value="CSN8_PSMD8_EIF3K DOMAIN-CONTAINING PROTEIN"/>
    <property type="match status" value="1"/>
</dbReference>
<organism evidence="2 3">
    <name type="scientific">Pseudovirgaria hyperparasitica</name>
    <dbReference type="NCBI Taxonomy" id="470096"/>
    <lineage>
        <taxon>Eukaryota</taxon>
        <taxon>Fungi</taxon>
        <taxon>Dikarya</taxon>
        <taxon>Ascomycota</taxon>
        <taxon>Pezizomycotina</taxon>
        <taxon>Dothideomycetes</taxon>
        <taxon>Dothideomycetes incertae sedis</taxon>
        <taxon>Acrospermales</taxon>
        <taxon>Acrospermaceae</taxon>
        <taxon>Pseudovirgaria</taxon>
    </lineage>
</organism>
<accession>A0A6A6WEY4</accession>
<feature type="region of interest" description="Disordered" evidence="1">
    <location>
        <begin position="1"/>
        <end position="23"/>
    </location>
</feature>
<dbReference type="Proteomes" id="UP000799437">
    <property type="component" value="Unassembled WGS sequence"/>
</dbReference>